<dbReference type="InterPro" id="IPR000086">
    <property type="entry name" value="NUDIX_hydrolase_dom"/>
</dbReference>
<comment type="similarity">
    <text evidence="3">Belongs to the Nudix hydrolase family.</text>
</comment>
<evidence type="ECO:0000256" key="1">
    <source>
        <dbReference type="ARBA" id="ARBA00001946"/>
    </source>
</evidence>
<evidence type="ECO:0000259" key="4">
    <source>
        <dbReference type="PROSITE" id="PS51462"/>
    </source>
</evidence>
<dbReference type="EMBL" id="FOQH01000007">
    <property type="protein sequence ID" value="SFI48869.1"/>
    <property type="molecule type" value="Genomic_DNA"/>
</dbReference>
<accession>A0A1I3ILW3</accession>
<evidence type="ECO:0000256" key="2">
    <source>
        <dbReference type="ARBA" id="ARBA00022801"/>
    </source>
</evidence>
<evidence type="ECO:0000313" key="5">
    <source>
        <dbReference type="EMBL" id="SFI48869.1"/>
    </source>
</evidence>
<feature type="domain" description="Nudix hydrolase" evidence="4">
    <location>
        <begin position="6"/>
        <end position="140"/>
    </location>
</feature>
<reference evidence="5 6" key="1">
    <citation type="submission" date="2016-10" db="EMBL/GenBank/DDBJ databases">
        <authorList>
            <person name="de Groot N.N."/>
        </authorList>
    </citation>
    <scope>NUCLEOTIDE SEQUENCE [LARGE SCALE GENOMIC DNA]</scope>
    <source>
        <strain evidence="5 6">CGMCC 1.11030</strain>
    </source>
</reference>
<dbReference type="RefSeq" id="WP_092861097.1">
    <property type="nucleotide sequence ID" value="NZ_FOQH01000007.1"/>
</dbReference>
<dbReference type="PANTHER" id="PTHR43736:SF1">
    <property type="entry name" value="DIHYDRONEOPTERIN TRIPHOSPHATE DIPHOSPHATASE"/>
    <property type="match status" value="1"/>
</dbReference>
<dbReference type="PROSITE" id="PS51462">
    <property type="entry name" value="NUDIX"/>
    <property type="match status" value="1"/>
</dbReference>
<protein>
    <submittedName>
        <fullName evidence="5">ADP-ribose pyrophosphatase YjhB, NUDIX family</fullName>
    </submittedName>
</protein>
<keyword evidence="6" id="KW-1185">Reference proteome</keyword>
<name>A0A1I3ILW3_9RHOB</name>
<comment type="cofactor">
    <cofactor evidence="1">
        <name>Mg(2+)</name>
        <dbReference type="ChEBI" id="CHEBI:18420"/>
    </cofactor>
</comment>
<proteinExistence type="inferred from homology"/>
<dbReference type="AlphaFoldDB" id="A0A1I3ILW3"/>
<sequence>MSGEAPPRPVPAVLAVTPHRGRVLLVRRRNPPDAGLWGFPGGRIEAGETLPAAAERELREETGVEADARTAFEALDALDRGPDGGLRFHYVLIAVLCRWRSGTPAAADDAMEARWWDLDEMAASDALSRDVLGVARRAATLAG</sequence>
<dbReference type="STRING" id="1114924.SAMN05216258_107126"/>
<dbReference type="InterPro" id="IPR020084">
    <property type="entry name" value="NUDIX_hydrolase_CS"/>
</dbReference>
<evidence type="ECO:0000256" key="3">
    <source>
        <dbReference type="RuleBase" id="RU003476"/>
    </source>
</evidence>
<keyword evidence="2 3" id="KW-0378">Hydrolase</keyword>
<evidence type="ECO:0000313" key="6">
    <source>
        <dbReference type="Proteomes" id="UP000199377"/>
    </source>
</evidence>
<dbReference type="Gene3D" id="3.90.79.10">
    <property type="entry name" value="Nucleoside Triphosphate Pyrophosphohydrolase"/>
    <property type="match status" value="1"/>
</dbReference>
<dbReference type="InterPro" id="IPR020476">
    <property type="entry name" value="Nudix_hydrolase"/>
</dbReference>
<dbReference type="PANTHER" id="PTHR43736">
    <property type="entry name" value="ADP-RIBOSE PYROPHOSPHATASE"/>
    <property type="match status" value="1"/>
</dbReference>
<dbReference type="CDD" id="cd04673">
    <property type="entry name" value="NUDIX_ADPRase"/>
    <property type="match status" value="1"/>
</dbReference>
<organism evidence="5 6">
    <name type="scientific">Albimonas pacifica</name>
    <dbReference type="NCBI Taxonomy" id="1114924"/>
    <lineage>
        <taxon>Bacteria</taxon>
        <taxon>Pseudomonadati</taxon>
        <taxon>Pseudomonadota</taxon>
        <taxon>Alphaproteobacteria</taxon>
        <taxon>Rhodobacterales</taxon>
        <taxon>Paracoccaceae</taxon>
        <taxon>Albimonas</taxon>
    </lineage>
</organism>
<dbReference type="Proteomes" id="UP000199377">
    <property type="component" value="Unassembled WGS sequence"/>
</dbReference>
<dbReference type="InterPro" id="IPR015797">
    <property type="entry name" value="NUDIX_hydrolase-like_dom_sf"/>
</dbReference>
<dbReference type="GO" id="GO:0016787">
    <property type="term" value="F:hydrolase activity"/>
    <property type="evidence" value="ECO:0007669"/>
    <property type="project" value="UniProtKB-KW"/>
</dbReference>
<gene>
    <name evidence="5" type="ORF">SAMN05216258_107126</name>
</gene>
<dbReference type="PROSITE" id="PS00893">
    <property type="entry name" value="NUDIX_BOX"/>
    <property type="match status" value="1"/>
</dbReference>
<dbReference type="PRINTS" id="PR00502">
    <property type="entry name" value="NUDIXFAMILY"/>
</dbReference>
<dbReference type="SUPFAM" id="SSF55811">
    <property type="entry name" value="Nudix"/>
    <property type="match status" value="1"/>
</dbReference>
<dbReference type="Pfam" id="PF00293">
    <property type="entry name" value="NUDIX"/>
    <property type="match status" value="1"/>
</dbReference>